<dbReference type="Proteomes" id="UP001595962">
    <property type="component" value="Unassembled WGS sequence"/>
</dbReference>
<evidence type="ECO:0008006" key="3">
    <source>
        <dbReference type="Google" id="ProtNLM"/>
    </source>
</evidence>
<accession>A0ABV9JKE3</accession>
<name>A0ABV9JKE3_9GAMM</name>
<evidence type="ECO:0000313" key="2">
    <source>
        <dbReference type="Proteomes" id="UP001595962"/>
    </source>
</evidence>
<evidence type="ECO:0000313" key="1">
    <source>
        <dbReference type="EMBL" id="MFC4654719.1"/>
    </source>
</evidence>
<dbReference type="RefSeq" id="WP_377332784.1">
    <property type="nucleotide sequence ID" value="NZ_JBHSGB010000006.1"/>
</dbReference>
<sequence>MKTEQQLDDLIAALPQELAPERDLWPQLEQRLQAQLEPGQAEPTQKRSWQNWWPMASAASLVLAFLWWGQGEAPSQLANLPGAAVPEATAAAPVFADAATAISFQYQQAKAQQLATLTRVSPVFADWQQQLGYWDNAISQVQMALEYNPNDAGLLKQLRSLYNQQQQYLQKVVQSGLV</sequence>
<keyword evidence="2" id="KW-1185">Reference proteome</keyword>
<dbReference type="InterPro" id="IPR011990">
    <property type="entry name" value="TPR-like_helical_dom_sf"/>
</dbReference>
<organism evidence="1 2">
    <name type="scientific">Rheinheimera marina</name>
    <dbReference type="NCBI Taxonomy" id="1774958"/>
    <lineage>
        <taxon>Bacteria</taxon>
        <taxon>Pseudomonadati</taxon>
        <taxon>Pseudomonadota</taxon>
        <taxon>Gammaproteobacteria</taxon>
        <taxon>Chromatiales</taxon>
        <taxon>Chromatiaceae</taxon>
        <taxon>Rheinheimera</taxon>
    </lineage>
</organism>
<proteinExistence type="predicted"/>
<protein>
    <recommendedName>
        <fullName evidence="3">Tetratricopeptide repeat protein</fullName>
    </recommendedName>
</protein>
<comment type="caution">
    <text evidence="1">The sequence shown here is derived from an EMBL/GenBank/DDBJ whole genome shotgun (WGS) entry which is preliminary data.</text>
</comment>
<dbReference type="Gene3D" id="1.25.40.10">
    <property type="entry name" value="Tetratricopeptide repeat domain"/>
    <property type="match status" value="1"/>
</dbReference>
<reference evidence="2" key="1">
    <citation type="journal article" date="2019" name="Int. J. Syst. Evol. Microbiol.">
        <title>The Global Catalogue of Microorganisms (GCM) 10K type strain sequencing project: providing services to taxonomists for standard genome sequencing and annotation.</title>
        <authorList>
            <consortium name="The Broad Institute Genomics Platform"/>
            <consortium name="The Broad Institute Genome Sequencing Center for Infectious Disease"/>
            <person name="Wu L."/>
            <person name="Ma J."/>
        </authorList>
    </citation>
    <scope>NUCLEOTIDE SEQUENCE [LARGE SCALE GENOMIC DNA]</scope>
    <source>
        <strain evidence="2">DT28</strain>
    </source>
</reference>
<dbReference type="EMBL" id="JBHSGB010000006">
    <property type="protein sequence ID" value="MFC4654719.1"/>
    <property type="molecule type" value="Genomic_DNA"/>
</dbReference>
<gene>
    <name evidence="1" type="ORF">ACFO3I_06750</name>
</gene>
<dbReference type="SUPFAM" id="SSF48452">
    <property type="entry name" value="TPR-like"/>
    <property type="match status" value="1"/>
</dbReference>